<evidence type="ECO:0000256" key="7">
    <source>
        <dbReference type="SAM" id="Phobius"/>
    </source>
</evidence>
<organism evidence="9 10">
    <name type="scientific">Glutamicibacter creatinolyticus</name>
    <dbReference type="NCBI Taxonomy" id="162496"/>
    <lineage>
        <taxon>Bacteria</taxon>
        <taxon>Bacillati</taxon>
        <taxon>Actinomycetota</taxon>
        <taxon>Actinomycetes</taxon>
        <taxon>Micrococcales</taxon>
        <taxon>Micrococcaceae</taxon>
        <taxon>Glutamicibacter</taxon>
    </lineage>
</organism>
<feature type="domain" description="YetF C-terminal" evidence="8">
    <location>
        <begin position="92"/>
        <end position="162"/>
    </location>
</feature>
<keyword evidence="6 7" id="KW-0472">Membrane</keyword>
<evidence type="ECO:0000256" key="1">
    <source>
        <dbReference type="ARBA" id="ARBA00004651"/>
    </source>
</evidence>
<evidence type="ECO:0000313" key="9">
    <source>
        <dbReference type="EMBL" id="QCY46557.1"/>
    </source>
</evidence>
<dbReference type="KEGG" id="gcr:GcLGCM259_0801"/>
<reference evidence="9 10" key="1">
    <citation type="submission" date="2018-12" db="EMBL/GenBank/DDBJ databases">
        <title>Complete Genome Sequence of Glutamicibacter creatinolyticus strain LGCM259,isolated from an abscess of a 12-year-old mare in Italy.</title>
        <authorList>
            <person name="Santos R.G."/>
            <person name="Silva A.L."/>
            <person name="Seyffert N."/>
            <person name="Castro T.L.P."/>
            <person name="Attili A.R."/>
            <person name="Rifici C."/>
            <person name="Mazzullo G."/>
            <person name="Brenig B."/>
            <person name="Venanzi F."/>
            <person name="Azevedo V."/>
        </authorList>
    </citation>
    <scope>NUCLEOTIDE SEQUENCE [LARGE SCALE GENOMIC DNA]</scope>
    <source>
        <strain evidence="9 10">LGCM 259</strain>
    </source>
</reference>
<dbReference type="EMBL" id="CP034412">
    <property type="protein sequence ID" value="QCY46557.1"/>
    <property type="molecule type" value="Genomic_DNA"/>
</dbReference>
<dbReference type="AlphaFoldDB" id="A0A5B7WRH7"/>
<feature type="transmembrane region" description="Helical" evidence="7">
    <location>
        <begin position="6"/>
        <end position="30"/>
    </location>
</feature>
<evidence type="ECO:0000256" key="6">
    <source>
        <dbReference type="ARBA" id="ARBA00023136"/>
    </source>
</evidence>
<dbReference type="GO" id="GO:0005886">
    <property type="term" value="C:plasma membrane"/>
    <property type="evidence" value="ECO:0007669"/>
    <property type="project" value="UniProtKB-SubCell"/>
</dbReference>
<dbReference type="InterPro" id="IPR023090">
    <property type="entry name" value="UPF0702_alpha/beta_dom_sf"/>
</dbReference>
<dbReference type="Proteomes" id="UP000307000">
    <property type="component" value="Chromosome"/>
</dbReference>
<comment type="similarity">
    <text evidence="2">Belongs to the UPF0702 family.</text>
</comment>
<evidence type="ECO:0000259" key="8">
    <source>
        <dbReference type="Pfam" id="PF04239"/>
    </source>
</evidence>
<proteinExistence type="inferred from homology"/>
<name>A0A5B7WRH7_9MICC</name>
<keyword evidence="10" id="KW-1185">Reference proteome</keyword>
<evidence type="ECO:0000256" key="3">
    <source>
        <dbReference type="ARBA" id="ARBA00022475"/>
    </source>
</evidence>
<keyword evidence="4 7" id="KW-0812">Transmembrane</keyword>
<evidence type="ECO:0000256" key="5">
    <source>
        <dbReference type="ARBA" id="ARBA00022989"/>
    </source>
</evidence>
<dbReference type="PANTHER" id="PTHR34582">
    <property type="entry name" value="UPF0702 TRANSMEMBRANE PROTEIN YCAP"/>
    <property type="match status" value="1"/>
</dbReference>
<comment type="subcellular location">
    <subcellularLocation>
        <location evidence="1">Cell membrane</location>
        <topology evidence="1">Multi-pass membrane protein</topology>
    </subcellularLocation>
</comment>
<dbReference type="InterPro" id="IPR007353">
    <property type="entry name" value="DUF421"/>
</dbReference>
<dbReference type="Gene3D" id="3.30.240.20">
    <property type="entry name" value="bsu07140 like domains"/>
    <property type="match status" value="1"/>
</dbReference>
<evidence type="ECO:0000256" key="4">
    <source>
        <dbReference type="ARBA" id="ARBA00022692"/>
    </source>
</evidence>
<feature type="transmembrane region" description="Helical" evidence="7">
    <location>
        <begin position="42"/>
        <end position="60"/>
    </location>
</feature>
<evidence type="ECO:0000313" key="10">
    <source>
        <dbReference type="Proteomes" id="UP000307000"/>
    </source>
</evidence>
<keyword evidence="3" id="KW-1003">Cell membrane</keyword>
<feature type="transmembrane region" description="Helical" evidence="7">
    <location>
        <begin position="72"/>
        <end position="92"/>
    </location>
</feature>
<gene>
    <name evidence="9" type="ORF">GcLGCM259_0801</name>
</gene>
<dbReference type="RefSeq" id="WP_138925860.1">
    <property type="nucleotide sequence ID" value="NZ_CP034412.1"/>
</dbReference>
<accession>A0A5B7WRH7</accession>
<dbReference type="PANTHER" id="PTHR34582:SF6">
    <property type="entry name" value="UPF0702 TRANSMEMBRANE PROTEIN YCAP"/>
    <property type="match status" value="1"/>
</dbReference>
<evidence type="ECO:0000256" key="2">
    <source>
        <dbReference type="ARBA" id="ARBA00006448"/>
    </source>
</evidence>
<keyword evidence="5 7" id="KW-1133">Transmembrane helix</keyword>
<dbReference type="Pfam" id="PF04239">
    <property type="entry name" value="DUF421"/>
    <property type="match status" value="1"/>
</dbReference>
<sequence>MDWNSLLAPTLPLLEVVVRGTIIFLALLILMRLVGQRESGGLGITDVLLVVLVAQAAAPGLNGEGESIGDGLILIVTMLVWSVIVDALAYRFPFVARLLKAKPKLLIKNGRLNRKVMLREFMTRAEVESQLRLHGIEEVGQVERAYVEPNGMISIVRRDGAESEPSDPPF</sequence>
<protein>
    <recommendedName>
        <fullName evidence="8">YetF C-terminal domain-containing protein</fullName>
    </recommendedName>
</protein>